<evidence type="ECO:0000256" key="1">
    <source>
        <dbReference type="SAM" id="MobiDB-lite"/>
    </source>
</evidence>
<keyword evidence="3" id="KW-1185">Reference proteome</keyword>
<evidence type="ECO:0000313" key="3">
    <source>
        <dbReference type="Proteomes" id="UP000295706"/>
    </source>
</evidence>
<dbReference type="AlphaFoldDB" id="A0A4R4KFS3"/>
<evidence type="ECO:0000313" key="2">
    <source>
        <dbReference type="EMBL" id="TDB66830.1"/>
    </source>
</evidence>
<dbReference type="OrthoDB" id="962395at2"/>
<organism evidence="2 3">
    <name type="scientific">Arundinibacter roseus</name>
    <dbReference type="NCBI Taxonomy" id="2070510"/>
    <lineage>
        <taxon>Bacteria</taxon>
        <taxon>Pseudomonadati</taxon>
        <taxon>Bacteroidota</taxon>
        <taxon>Cytophagia</taxon>
        <taxon>Cytophagales</taxon>
        <taxon>Spirosomataceae</taxon>
        <taxon>Arundinibacter</taxon>
    </lineage>
</organism>
<dbReference type="Proteomes" id="UP000295706">
    <property type="component" value="Unassembled WGS sequence"/>
</dbReference>
<reference evidence="2 3" key="1">
    <citation type="submission" date="2019-02" db="EMBL/GenBank/DDBJ databases">
        <title>Arundinibacter roseus gen. nov., sp. nov., a new member of the family Cytophagaceae.</title>
        <authorList>
            <person name="Szuroczki S."/>
            <person name="Khayer B."/>
            <person name="Sproer C."/>
            <person name="Toumi M."/>
            <person name="Szabo A."/>
            <person name="Felfoldi T."/>
            <person name="Schumann P."/>
            <person name="Toth E."/>
        </authorList>
    </citation>
    <scope>NUCLEOTIDE SEQUENCE [LARGE SCALE GENOMIC DNA]</scope>
    <source>
        <strain evidence="2 3">DMA-k-7a</strain>
    </source>
</reference>
<dbReference type="EMBL" id="SMJU01000004">
    <property type="protein sequence ID" value="TDB66830.1"/>
    <property type="molecule type" value="Genomic_DNA"/>
</dbReference>
<feature type="compositionally biased region" description="Polar residues" evidence="1">
    <location>
        <begin position="168"/>
        <end position="177"/>
    </location>
</feature>
<comment type="caution">
    <text evidence="2">The sequence shown here is derived from an EMBL/GenBank/DDBJ whole genome shotgun (WGS) entry which is preliminary data.</text>
</comment>
<dbReference type="RefSeq" id="WP_132115870.1">
    <property type="nucleotide sequence ID" value="NZ_SMJU01000004.1"/>
</dbReference>
<sequence length="177" mass="18975">MTKPITLGGLLASLFPKSNRALSEKLSTEEFNELTEDVQAIQGRLDTEATAPPSPTTLEAVDVQVDDKTEEVPPAIEESAATDPEPEAAQETTEDSEQETPLEEPALAGVQMESIASHELAQLRADAGAWNKTKAEYGVLKSWYEYATAEVGSGSTADAVDVGPAETKSWQKAPWNN</sequence>
<name>A0A4R4KFS3_9BACT</name>
<feature type="region of interest" description="Disordered" evidence="1">
    <location>
        <begin position="46"/>
        <end position="106"/>
    </location>
</feature>
<feature type="region of interest" description="Disordered" evidence="1">
    <location>
        <begin position="152"/>
        <end position="177"/>
    </location>
</feature>
<accession>A0A4R4KFS3</accession>
<protein>
    <submittedName>
        <fullName evidence="2">Uncharacterized protein</fullName>
    </submittedName>
</protein>
<proteinExistence type="predicted"/>
<feature type="compositionally biased region" description="Acidic residues" evidence="1">
    <location>
        <begin position="84"/>
        <end position="102"/>
    </location>
</feature>
<gene>
    <name evidence="2" type="ORF">EZE20_06810</name>
</gene>